<feature type="transmembrane region" description="Helical" evidence="6">
    <location>
        <begin position="373"/>
        <end position="396"/>
    </location>
</feature>
<dbReference type="InterPro" id="IPR036259">
    <property type="entry name" value="MFS_trans_sf"/>
</dbReference>
<keyword evidence="9" id="KW-1185">Reference proteome</keyword>
<dbReference type="PROSITE" id="PS00216">
    <property type="entry name" value="SUGAR_TRANSPORT_1"/>
    <property type="match status" value="1"/>
</dbReference>
<keyword evidence="2 6" id="KW-0812">Transmembrane</keyword>
<feature type="transmembrane region" description="Helical" evidence="6">
    <location>
        <begin position="156"/>
        <end position="178"/>
    </location>
</feature>
<dbReference type="InterPro" id="IPR005829">
    <property type="entry name" value="Sugar_transporter_CS"/>
</dbReference>
<dbReference type="AlphaFoldDB" id="A0A9W9FAZ0"/>
<dbReference type="GO" id="GO:0022857">
    <property type="term" value="F:transmembrane transporter activity"/>
    <property type="evidence" value="ECO:0007669"/>
    <property type="project" value="InterPro"/>
</dbReference>
<dbReference type="CDD" id="cd17323">
    <property type="entry name" value="MFS_Tpo1_MDR_like"/>
    <property type="match status" value="1"/>
</dbReference>
<evidence type="ECO:0000256" key="5">
    <source>
        <dbReference type="SAM" id="MobiDB-lite"/>
    </source>
</evidence>
<evidence type="ECO:0000256" key="6">
    <source>
        <dbReference type="SAM" id="Phobius"/>
    </source>
</evidence>
<dbReference type="GO" id="GO:0016020">
    <property type="term" value="C:membrane"/>
    <property type="evidence" value="ECO:0007669"/>
    <property type="project" value="UniProtKB-SubCell"/>
</dbReference>
<dbReference type="Gene3D" id="1.20.1250.20">
    <property type="entry name" value="MFS general substrate transporter like domains"/>
    <property type="match status" value="1"/>
</dbReference>
<dbReference type="OrthoDB" id="5296287at2759"/>
<feature type="transmembrane region" description="Helical" evidence="6">
    <location>
        <begin position="131"/>
        <end position="150"/>
    </location>
</feature>
<reference evidence="8" key="2">
    <citation type="journal article" date="2023" name="IMA Fungus">
        <title>Comparative genomic study of the Penicillium genus elucidates a diverse pangenome and 15 lateral gene transfer events.</title>
        <authorList>
            <person name="Petersen C."/>
            <person name="Sorensen T."/>
            <person name="Nielsen M.R."/>
            <person name="Sondergaard T.E."/>
            <person name="Sorensen J.L."/>
            <person name="Fitzpatrick D.A."/>
            <person name="Frisvad J.C."/>
            <person name="Nielsen K.L."/>
        </authorList>
    </citation>
    <scope>NUCLEOTIDE SEQUENCE</scope>
    <source>
        <strain evidence="8">IBT 30069</strain>
    </source>
</reference>
<dbReference type="InterPro" id="IPR020846">
    <property type="entry name" value="MFS_dom"/>
</dbReference>
<evidence type="ECO:0000313" key="9">
    <source>
        <dbReference type="Proteomes" id="UP001149165"/>
    </source>
</evidence>
<feature type="transmembrane region" description="Helical" evidence="6">
    <location>
        <begin position="307"/>
        <end position="327"/>
    </location>
</feature>
<keyword evidence="3 6" id="KW-1133">Transmembrane helix</keyword>
<reference evidence="8" key="1">
    <citation type="submission" date="2022-11" db="EMBL/GenBank/DDBJ databases">
        <authorList>
            <person name="Petersen C."/>
        </authorList>
    </citation>
    <scope>NUCLEOTIDE SEQUENCE</scope>
    <source>
        <strain evidence="8">IBT 30069</strain>
    </source>
</reference>
<feature type="compositionally biased region" description="Basic and acidic residues" evidence="5">
    <location>
        <begin position="1"/>
        <end position="25"/>
    </location>
</feature>
<dbReference type="EMBL" id="JAPQKH010000005">
    <property type="protein sequence ID" value="KAJ5096622.1"/>
    <property type="molecule type" value="Genomic_DNA"/>
</dbReference>
<dbReference type="GO" id="GO:0042908">
    <property type="term" value="P:xenobiotic transport"/>
    <property type="evidence" value="ECO:0007669"/>
    <property type="project" value="UniProtKB-ARBA"/>
</dbReference>
<dbReference type="Pfam" id="PF07690">
    <property type="entry name" value="MFS_1"/>
    <property type="match status" value="2"/>
</dbReference>
<feature type="domain" description="Major facilitator superfamily (MFS) profile" evidence="7">
    <location>
        <begin position="64"/>
        <end position="465"/>
    </location>
</feature>
<proteinExistence type="predicted"/>
<evidence type="ECO:0000313" key="8">
    <source>
        <dbReference type="EMBL" id="KAJ5096622.1"/>
    </source>
</evidence>
<keyword evidence="4 6" id="KW-0472">Membrane</keyword>
<feature type="transmembrane region" description="Helical" evidence="6">
    <location>
        <begin position="441"/>
        <end position="461"/>
    </location>
</feature>
<feature type="transmembrane region" description="Helical" evidence="6">
    <location>
        <begin position="99"/>
        <end position="119"/>
    </location>
</feature>
<dbReference type="GO" id="GO:0140115">
    <property type="term" value="P:export across plasma membrane"/>
    <property type="evidence" value="ECO:0007669"/>
    <property type="project" value="UniProtKB-ARBA"/>
</dbReference>
<name>A0A9W9FAZ0_9EURO</name>
<evidence type="ECO:0000259" key="7">
    <source>
        <dbReference type="PROSITE" id="PS50850"/>
    </source>
</evidence>
<evidence type="ECO:0000256" key="4">
    <source>
        <dbReference type="ARBA" id="ARBA00023136"/>
    </source>
</evidence>
<dbReference type="PANTHER" id="PTHR23502">
    <property type="entry name" value="MAJOR FACILITATOR SUPERFAMILY"/>
    <property type="match status" value="1"/>
</dbReference>
<organism evidence="8 9">
    <name type="scientific">Penicillium angulare</name>
    <dbReference type="NCBI Taxonomy" id="116970"/>
    <lineage>
        <taxon>Eukaryota</taxon>
        <taxon>Fungi</taxon>
        <taxon>Dikarya</taxon>
        <taxon>Ascomycota</taxon>
        <taxon>Pezizomycotina</taxon>
        <taxon>Eurotiomycetes</taxon>
        <taxon>Eurotiomycetidae</taxon>
        <taxon>Eurotiales</taxon>
        <taxon>Aspergillaceae</taxon>
        <taxon>Penicillium</taxon>
    </lineage>
</organism>
<sequence>MARIQRDSVVDEPRELSEATHDEKTSAQLPAFPVMNLDEGVVGWDGQDDPENPRNFTSKKKSTLVLVVSSITFLSPLASSMFAPALGSLAKDFHITEELLLSFTVSIYVLDYVVGPLVLSPLSEIYGRRIVLSVANWFFVVWQIGCALAPNERLLIFFRLMSGIGGSGCLTLGAGLIADLYASGRYVEVSSARVSHGASGVVSAAIDVFNCETYHEILIRRKTERLRKELNRPELKSCYDASKDPMSETMVVRRAFIRPFKLLFKSPIVFILCLYLSTIYGILYLLFITISDVFIGQYCFSEGLSGLSYLGMGVGFIFGVLAVAMTSDRMVVKMTKKNNGISEPEMRLPAVFIYASFLPVGLIWYGWTADKHVHWIAPIIGLAPLGFGMMGVFLPIQTYLIDSYDQYAASAIAALTVTRSLVGAFLPLAGPSMYASLGLGWGNTLLGLLCVIFIPVPIALYKYGKVIREKFPVDL</sequence>
<dbReference type="PANTHER" id="PTHR23502:SF33">
    <property type="entry name" value="MAJOR FACILITATOR SUPERFAMILY (MFS) PROFILE DOMAIN-CONTAINING PROTEIN-RELATED"/>
    <property type="match status" value="1"/>
</dbReference>
<dbReference type="Proteomes" id="UP001149165">
    <property type="component" value="Unassembled WGS sequence"/>
</dbReference>
<dbReference type="SUPFAM" id="SSF103473">
    <property type="entry name" value="MFS general substrate transporter"/>
    <property type="match status" value="1"/>
</dbReference>
<comment type="caution">
    <text evidence="8">The sequence shown here is derived from an EMBL/GenBank/DDBJ whole genome shotgun (WGS) entry which is preliminary data.</text>
</comment>
<feature type="transmembrane region" description="Helical" evidence="6">
    <location>
        <begin position="348"/>
        <end position="367"/>
    </location>
</feature>
<evidence type="ECO:0000256" key="2">
    <source>
        <dbReference type="ARBA" id="ARBA00022692"/>
    </source>
</evidence>
<evidence type="ECO:0000256" key="1">
    <source>
        <dbReference type="ARBA" id="ARBA00004141"/>
    </source>
</evidence>
<comment type="subcellular location">
    <subcellularLocation>
        <location evidence="1">Membrane</location>
        <topology evidence="1">Multi-pass membrane protein</topology>
    </subcellularLocation>
</comment>
<feature type="transmembrane region" description="Helical" evidence="6">
    <location>
        <begin position="408"/>
        <end position="429"/>
    </location>
</feature>
<evidence type="ECO:0000256" key="3">
    <source>
        <dbReference type="ARBA" id="ARBA00022989"/>
    </source>
</evidence>
<dbReference type="FunFam" id="1.20.1250.20:FF:000011">
    <property type="entry name" value="MFS multidrug transporter, putative"/>
    <property type="match status" value="1"/>
</dbReference>
<dbReference type="InterPro" id="IPR011701">
    <property type="entry name" value="MFS"/>
</dbReference>
<feature type="transmembrane region" description="Helical" evidence="6">
    <location>
        <begin position="64"/>
        <end position="87"/>
    </location>
</feature>
<gene>
    <name evidence="8" type="ORF">N7456_007343</name>
</gene>
<dbReference type="PROSITE" id="PS50850">
    <property type="entry name" value="MFS"/>
    <property type="match status" value="1"/>
</dbReference>
<feature type="transmembrane region" description="Helical" evidence="6">
    <location>
        <begin position="262"/>
        <end position="287"/>
    </location>
</feature>
<dbReference type="Gene3D" id="1.20.1720.10">
    <property type="entry name" value="Multidrug resistance protein D"/>
    <property type="match status" value="1"/>
</dbReference>
<accession>A0A9W9FAZ0</accession>
<feature type="region of interest" description="Disordered" evidence="5">
    <location>
        <begin position="1"/>
        <end position="27"/>
    </location>
</feature>
<protein>
    <submittedName>
        <fullName evidence="8">MFS multidrug transporter</fullName>
    </submittedName>
</protein>